<dbReference type="RefSeq" id="WP_161054021.1">
    <property type="nucleotide sequence ID" value="NZ_WWCT01000003.1"/>
</dbReference>
<accession>A0ABW9VW98</accession>
<evidence type="ECO:0000313" key="3">
    <source>
        <dbReference type="Proteomes" id="UP000642144"/>
    </source>
</evidence>
<gene>
    <name evidence="2" type="ORF">GTP69_05960</name>
</gene>
<keyword evidence="3" id="KW-1185">Reference proteome</keyword>
<keyword evidence="1" id="KW-0732">Signal</keyword>
<evidence type="ECO:0000256" key="1">
    <source>
        <dbReference type="SAM" id="SignalP"/>
    </source>
</evidence>
<comment type="caution">
    <text evidence="2">The sequence shown here is derived from an EMBL/GenBank/DDBJ whole genome shotgun (WGS) entry which is preliminary data.</text>
</comment>
<name>A0ABW9VW98_9BURK</name>
<evidence type="ECO:0000313" key="2">
    <source>
        <dbReference type="EMBL" id="MYN25944.1"/>
    </source>
</evidence>
<organism evidence="2 3">
    <name type="scientific">Duganella levis</name>
    <dbReference type="NCBI Taxonomy" id="2692169"/>
    <lineage>
        <taxon>Bacteria</taxon>
        <taxon>Pseudomonadati</taxon>
        <taxon>Pseudomonadota</taxon>
        <taxon>Betaproteobacteria</taxon>
        <taxon>Burkholderiales</taxon>
        <taxon>Oxalobacteraceae</taxon>
        <taxon>Telluria group</taxon>
        <taxon>Duganella</taxon>
    </lineage>
</organism>
<dbReference type="PROSITE" id="PS51257">
    <property type="entry name" value="PROKAR_LIPOPROTEIN"/>
    <property type="match status" value="1"/>
</dbReference>
<reference evidence="2 3" key="1">
    <citation type="submission" date="2019-12" db="EMBL/GenBank/DDBJ databases">
        <title>Novel species isolated from a subtropical stream in China.</title>
        <authorList>
            <person name="Lu H."/>
        </authorList>
    </citation>
    <scope>NUCLEOTIDE SEQUENCE [LARGE SCALE GENOMIC DNA]</scope>
    <source>
        <strain evidence="2 3">CY42W</strain>
    </source>
</reference>
<protein>
    <recommendedName>
        <fullName evidence="4">Lipoprotein</fullName>
    </recommendedName>
</protein>
<sequence length="137" mass="15032">MKTFVIAVAALAALTGCATQRPAYYTTARVQDPYQWHTVSVLPSGSQAQSGTWTEELPPQPQQQSRVVYSTEPAYSTSTVYVTQPTYYAPAPVYYAPAPSYYYPPVSIGLDFSFGRWCCGGGRGWGGRGWGGGYHRR</sequence>
<proteinExistence type="predicted"/>
<dbReference type="EMBL" id="WWCT01000003">
    <property type="protein sequence ID" value="MYN25944.1"/>
    <property type="molecule type" value="Genomic_DNA"/>
</dbReference>
<feature type="signal peptide" evidence="1">
    <location>
        <begin position="1"/>
        <end position="23"/>
    </location>
</feature>
<dbReference type="Proteomes" id="UP000642144">
    <property type="component" value="Unassembled WGS sequence"/>
</dbReference>
<evidence type="ECO:0008006" key="4">
    <source>
        <dbReference type="Google" id="ProtNLM"/>
    </source>
</evidence>
<feature type="chain" id="PRO_5045381564" description="Lipoprotein" evidence="1">
    <location>
        <begin position="24"/>
        <end position="137"/>
    </location>
</feature>